<dbReference type="Pfam" id="PF13191">
    <property type="entry name" value="AAA_16"/>
    <property type="match status" value="1"/>
</dbReference>
<dbReference type="InterPro" id="IPR027417">
    <property type="entry name" value="P-loop_NTPase"/>
</dbReference>
<name>A0A8J3I2T4_9CHLR</name>
<dbReference type="RefSeq" id="WP_220196977.1">
    <property type="nucleotide sequence ID" value="NZ_BNJF01000003.1"/>
</dbReference>
<dbReference type="PROSITE" id="PS00622">
    <property type="entry name" value="HTH_LUXR_1"/>
    <property type="match status" value="1"/>
</dbReference>
<dbReference type="AlphaFoldDB" id="A0A8J3I2T4"/>
<evidence type="ECO:0000313" key="6">
    <source>
        <dbReference type="Proteomes" id="UP000612362"/>
    </source>
</evidence>
<evidence type="ECO:0000256" key="3">
    <source>
        <dbReference type="ARBA" id="ARBA00023163"/>
    </source>
</evidence>
<dbReference type="Pfam" id="PF25873">
    <property type="entry name" value="WHD_MalT"/>
    <property type="match status" value="1"/>
</dbReference>
<dbReference type="SUPFAM" id="SSF52540">
    <property type="entry name" value="P-loop containing nucleoside triphosphate hydrolases"/>
    <property type="match status" value="1"/>
</dbReference>
<dbReference type="Pfam" id="PF17874">
    <property type="entry name" value="TPR_MalT"/>
    <property type="match status" value="1"/>
</dbReference>
<dbReference type="InterPro" id="IPR036388">
    <property type="entry name" value="WH-like_DNA-bd_sf"/>
</dbReference>
<dbReference type="SUPFAM" id="SSF48452">
    <property type="entry name" value="TPR-like"/>
    <property type="match status" value="1"/>
</dbReference>
<dbReference type="Gene3D" id="1.10.10.10">
    <property type="entry name" value="Winged helix-like DNA-binding domain superfamily/Winged helix DNA-binding domain"/>
    <property type="match status" value="1"/>
</dbReference>
<evidence type="ECO:0000313" key="5">
    <source>
        <dbReference type="EMBL" id="GHO47736.1"/>
    </source>
</evidence>
<keyword evidence="6" id="KW-1185">Reference proteome</keyword>
<dbReference type="PRINTS" id="PR00038">
    <property type="entry name" value="HTHLUXR"/>
</dbReference>
<evidence type="ECO:0000256" key="1">
    <source>
        <dbReference type="ARBA" id="ARBA00023015"/>
    </source>
</evidence>
<reference evidence="5" key="1">
    <citation type="submission" date="2020-10" db="EMBL/GenBank/DDBJ databases">
        <title>Taxonomic study of unclassified bacteria belonging to the class Ktedonobacteria.</title>
        <authorList>
            <person name="Yabe S."/>
            <person name="Wang C.M."/>
            <person name="Zheng Y."/>
            <person name="Sakai Y."/>
            <person name="Cavaletti L."/>
            <person name="Monciardini P."/>
            <person name="Donadio S."/>
        </authorList>
    </citation>
    <scope>NUCLEOTIDE SEQUENCE</scope>
    <source>
        <strain evidence="5">SOSP1-1</strain>
    </source>
</reference>
<dbReference type="SUPFAM" id="SSF46894">
    <property type="entry name" value="C-terminal effector domain of the bipartite response regulators"/>
    <property type="match status" value="1"/>
</dbReference>
<dbReference type="InterPro" id="IPR000792">
    <property type="entry name" value="Tscrpt_reg_LuxR_C"/>
</dbReference>
<proteinExistence type="predicted"/>
<evidence type="ECO:0000256" key="2">
    <source>
        <dbReference type="ARBA" id="ARBA00023125"/>
    </source>
</evidence>
<dbReference type="InterPro" id="IPR041664">
    <property type="entry name" value="AAA_16"/>
</dbReference>
<dbReference type="SMART" id="SM00421">
    <property type="entry name" value="HTH_LUXR"/>
    <property type="match status" value="1"/>
</dbReference>
<dbReference type="EMBL" id="BNJF01000003">
    <property type="protein sequence ID" value="GHO47736.1"/>
    <property type="molecule type" value="Genomic_DNA"/>
</dbReference>
<comment type="caution">
    <text evidence="5">The sequence shown here is derived from an EMBL/GenBank/DDBJ whole genome shotgun (WGS) entry which is preliminary data.</text>
</comment>
<dbReference type="InterPro" id="IPR059106">
    <property type="entry name" value="WHD_MalT"/>
</dbReference>
<sequence length="1056" mass="119797">MPRYALAQFWWSEHAQTYVLFMNDQASTQTLTSDWLEHVSSFSFHSRWGISYTVRKQRVQRGSSYWYAYRRLHGRLVKRYLGSAVAITFAHLEDMAQVLNGIAQEQDESTISTPGPKERLFVRTPDVVWQQGGTTVRQALEKDAPSSSQERGTVQLPKFQRPGLPVSLVERPRLLDLLDTALVHPLALLSASAGWGKTTLLSAWTARHPRQVAWLSLDEQDNDPARFWVTFIEALRQCPACQSGIGEAALSLLQTRHSPTLRTILATLISELTLLSEEIVLILDDYHVIQEQALHESLLFLLEHLPSSLHLMIASREDPPLALARWRVRGQLVELRGTELRFSQAETHAFLIQGMGLHLSIDDVQILEDRTKGWIAGLQLAALSLQKHDDSSAFLQALSESDRFLHEYVQEEILSRQPPSLQDFLLQTSVLSRLSASLCDTVTGRNDSALLLHQVERANLFLQPLDSEWYRYHPLWATAIQREAKRRLGEAGVQCLYARASHWYVEHDNLPDAIEAAFQARDFEQVATLLERMLAPQHFRKDYAGLRRWLERFPESLLSAHPLLSFAYAESLIFTSQRRDPATRTRIEQPLAMAERSFRSQKDESKLAQVLSLRATFTFFQHELPTAFALAHETLRLQPEGEQHWRGSSLSLLAVEELLAGRLENARLKALEARVAYEADQSLPGQYAVLWILGEIEEGQGRLSQASQWYQQVLRSTEQETGELAQFQLTTVSGDRETFFIRQALHGLAQLAYERNELDTAEQLLSQAHHLNAAQTEELHFLTDGSLLLARILQARGQTLQAQELLGRLAAQAHSPQFLREIQAHQTRIALATGDLASAQVWSHRVSGDPAQYHIRREEEAFLQVRLSIARAESRQALSFLASWKTDMQERQRSLFELQLLEALAYAAADQQTEARKIVLHVLTQTRSEGYRRLFLDEGQPMETLLKAIVPQLQDLALATYVRTLLHAFASKRRVPGAEESLLQTGSLSPQERRVLHYLCAGNTYDEIAQILVVSSNTIKTQVRSIYHKLGVNRRAEAIALAQQLHLLSPAARLLV</sequence>
<dbReference type="Proteomes" id="UP000612362">
    <property type="component" value="Unassembled WGS sequence"/>
</dbReference>
<dbReference type="PANTHER" id="PTHR44688:SF16">
    <property type="entry name" value="DNA-BINDING TRANSCRIPTIONAL ACTIVATOR DEVR_DOSR"/>
    <property type="match status" value="1"/>
</dbReference>
<keyword evidence="1" id="KW-0805">Transcription regulation</keyword>
<protein>
    <submittedName>
        <fullName evidence="5">LuxR family transcriptional regulator</fullName>
    </submittedName>
</protein>
<keyword evidence="2" id="KW-0238">DNA-binding</keyword>
<accession>A0A8J3I2T4</accession>
<dbReference type="PROSITE" id="PS50043">
    <property type="entry name" value="HTH_LUXR_2"/>
    <property type="match status" value="1"/>
</dbReference>
<dbReference type="GO" id="GO:0003677">
    <property type="term" value="F:DNA binding"/>
    <property type="evidence" value="ECO:0007669"/>
    <property type="project" value="UniProtKB-KW"/>
</dbReference>
<dbReference type="Pfam" id="PF00196">
    <property type="entry name" value="GerE"/>
    <property type="match status" value="1"/>
</dbReference>
<dbReference type="InterPro" id="IPR016032">
    <property type="entry name" value="Sig_transdc_resp-reg_C-effctor"/>
</dbReference>
<gene>
    <name evidence="5" type="ORF">KSX_58990</name>
</gene>
<evidence type="ECO:0000259" key="4">
    <source>
        <dbReference type="PROSITE" id="PS50043"/>
    </source>
</evidence>
<keyword evidence="3" id="KW-0804">Transcription</keyword>
<dbReference type="PANTHER" id="PTHR44688">
    <property type="entry name" value="DNA-BINDING TRANSCRIPTIONAL ACTIVATOR DEVR_DOSR"/>
    <property type="match status" value="1"/>
</dbReference>
<feature type="domain" description="HTH luxR-type" evidence="4">
    <location>
        <begin position="981"/>
        <end position="1046"/>
    </location>
</feature>
<dbReference type="InterPro" id="IPR011990">
    <property type="entry name" value="TPR-like_helical_dom_sf"/>
</dbReference>
<dbReference type="Gene3D" id="1.25.40.10">
    <property type="entry name" value="Tetratricopeptide repeat domain"/>
    <property type="match status" value="1"/>
</dbReference>
<dbReference type="GO" id="GO:0006355">
    <property type="term" value="P:regulation of DNA-templated transcription"/>
    <property type="evidence" value="ECO:0007669"/>
    <property type="project" value="InterPro"/>
</dbReference>
<dbReference type="InterPro" id="IPR041617">
    <property type="entry name" value="TPR_MalT"/>
</dbReference>
<organism evidence="5 6">
    <name type="scientific">Ktedonospora formicarum</name>
    <dbReference type="NCBI Taxonomy" id="2778364"/>
    <lineage>
        <taxon>Bacteria</taxon>
        <taxon>Bacillati</taxon>
        <taxon>Chloroflexota</taxon>
        <taxon>Ktedonobacteria</taxon>
        <taxon>Ktedonobacterales</taxon>
        <taxon>Ktedonobacteraceae</taxon>
        <taxon>Ktedonospora</taxon>
    </lineage>
</organism>
<dbReference type="Gene3D" id="3.40.50.300">
    <property type="entry name" value="P-loop containing nucleotide triphosphate hydrolases"/>
    <property type="match status" value="1"/>
</dbReference>
<dbReference type="CDD" id="cd06170">
    <property type="entry name" value="LuxR_C_like"/>
    <property type="match status" value="1"/>
</dbReference>